<dbReference type="EMBL" id="CADIKK010000010">
    <property type="protein sequence ID" value="CAB3787884.1"/>
    <property type="molecule type" value="Genomic_DNA"/>
</dbReference>
<evidence type="ECO:0000313" key="3">
    <source>
        <dbReference type="Proteomes" id="UP000494365"/>
    </source>
</evidence>
<proteinExistence type="predicted"/>
<evidence type="ECO:0000313" key="2">
    <source>
        <dbReference type="EMBL" id="CAB3787884.1"/>
    </source>
</evidence>
<keyword evidence="1" id="KW-0472">Membrane</keyword>
<protein>
    <submittedName>
        <fullName evidence="2">Uncharacterized protein</fullName>
    </submittedName>
</protein>
<feature type="transmembrane region" description="Helical" evidence="1">
    <location>
        <begin position="6"/>
        <end position="27"/>
    </location>
</feature>
<gene>
    <name evidence="2" type="ORF">LMG28614_02602</name>
</gene>
<sequence length="100" mass="10677">MSRRVSWMMCVTVAQPGGAFWFVATMINGPGRRGGILTRDAKPAASEAFRRGTVLPSLRAGGLGLFVARQGAAIAGTVQLDYDTCLFILRRRTACADPSC</sequence>
<evidence type="ECO:0000256" key="1">
    <source>
        <dbReference type="SAM" id="Phobius"/>
    </source>
</evidence>
<keyword evidence="1" id="KW-1133">Transmembrane helix</keyword>
<organism evidence="2 3">
    <name type="scientific">Paraburkholderia ultramafica</name>
    <dbReference type="NCBI Taxonomy" id="1544867"/>
    <lineage>
        <taxon>Bacteria</taxon>
        <taxon>Pseudomonadati</taxon>
        <taxon>Pseudomonadota</taxon>
        <taxon>Betaproteobacteria</taxon>
        <taxon>Burkholderiales</taxon>
        <taxon>Burkholderiaceae</taxon>
        <taxon>Paraburkholderia</taxon>
    </lineage>
</organism>
<keyword evidence="1" id="KW-0812">Transmembrane</keyword>
<dbReference type="AlphaFoldDB" id="A0A6S7CTW8"/>
<accession>A0A6S7CTW8</accession>
<reference evidence="2 3" key="1">
    <citation type="submission" date="2020-04" db="EMBL/GenBank/DDBJ databases">
        <authorList>
            <person name="De Canck E."/>
        </authorList>
    </citation>
    <scope>NUCLEOTIDE SEQUENCE [LARGE SCALE GENOMIC DNA]</scope>
    <source>
        <strain evidence="2 3">LMG 28614</strain>
    </source>
</reference>
<keyword evidence="3" id="KW-1185">Reference proteome</keyword>
<dbReference type="Proteomes" id="UP000494365">
    <property type="component" value="Unassembled WGS sequence"/>
</dbReference>
<name>A0A6S7CTW8_9BURK</name>